<dbReference type="PANTHER" id="PTHR22576:SF37">
    <property type="entry name" value="MUCOSA-ASSOCIATED LYMPHOID TISSUE LYMPHOMA TRANSLOCATION PROTEIN 1"/>
    <property type="match status" value="1"/>
</dbReference>
<dbReference type="InterPro" id="IPR029030">
    <property type="entry name" value="Caspase-like_dom_sf"/>
</dbReference>
<gene>
    <name evidence="4" type="ORF">KL771_23880</name>
</gene>
<dbReference type="Proteomes" id="UP000766595">
    <property type="component" value="Unassembled WGS sequence"/>
</dbReference>
<dbReference type="EMBL" id="JAHHZF010000014">
    <property type="protein sequence ID" value="MBT9292522.1"/>
    <property type="molecule type" value="Genomic_DNA"/>
</dbReference>
<sequence>MIPSVRNVVLAAFLAAPWALAAAPAAAQDDWMRCRGSDAAAAIEACTRIADSASLSAETRARALFNRAVAYGSRKDRDRQKADLDASIRLHPTASAYFGRGLWHRDVTRSAERQIADYDAALALDPQLVGALMNKATVLGDAGRTREAIALLDRAIAAEPANAGAWNNRGNLNGRVDRAAGQRDWNRAAKLDANLADLYKQGMRTVVISAPAKFFDVPGDLQVAKAPDAPAPGPSRPETGVAAAPPPATGNAVAPVAGAVVPRAGRRVALVIGNNNYVHIDRLERAVSDADAVARVLTAIGYDVRKGTNLDRSAINRLVADFEATIGKAEVALIYYAGHGVSIDNAGYILPVDMPKVPAGAAGLIRDEAVSIDALIQRTRRAGGAKVVAIIDACRDNPFTIEGARGGVPTRGLGRIESQSGTFVLMSAGYGQLALDRLSETDRDPNSIFTRRLIPLLQKPGLTHLQIAKQLQREVRDLAQSVKHVQQPAFYDEIAEDVVLN</sequence>
<feature type="domain" description="Caspase family p20" evidence="3">
    <location>
        <begin position="265"/>
        <end position="398"/>
    </location>
</feature>
<proteinExistence type="predicted"/>
<dbReference type="AlphaFoldDB" id="A0A947DBB4"/>
<comment type="caution">
    <text evidence="4">The sequence shown here is derived from an EMBL/GenBank/DDBJ whole genome shotgun (WGS) entry which is preliminary data.</text>
</comment>
<dbReference type="PROSITE" id="PS50208">
    <property type="entry name" value="CASPASE_P20"/>
    <property type="match status" value="1"/>
</dbReference>
<dbReference type="Gene3D" id="3.40.50.1460">
    <property type="match status" value="1"/>
</dbReference>
<dbReference type="RefSeq" id="WP_261971032.1">
    <property type="nucleotide sequence ID" value="NZ_JAHHZF010000014.1"/>
</dbReference>
<feature type="chain" id="PRO_5037981036" evidence="2">
    <location>
        <begin position="22"/>
        <end position="501"/>
    </location>
</feature>
<dbReference type="GO" id="GO:0006508">
    <property type="term" value="P:proteolysis"/>
    <property type="evidence" value="ECO:0007669"/>
    <property type="project" value="InterPro"/>
</dbReference>
<name>A0A947DBB4_9HYPH</name>
<dbReference type="SUPFAM" id="SSF52129">
    <property type="entry name" value="Caspase-like"/>
    <property type="match status" value="1"/>
</dbReference>
<protein>
    <submittedName>
        <fullName evidence="4">Caspase family protein</fullName>
    </submittedName>
</protein>
<evidence type="ECO:0000256" key="2">
    <source>
        <dbReference type="SAM" id="SignalP"/>
    </source>
</evidence>
<evidence type="ECO:0000313" key="5">
    <source>
        <dbReference type="Proteomes" id="UP000766595"/>
    </source>
</evidence>
<dbReference type="InterPro" id="IPR001309">
    <property type="entry name" value="Pept_C14_p20"/>
</dbReference>
<evidence type="ECO:0000259" key="3">
    <source>
        <dbReference type="PROSITE" id="PS50208"/>
    </source>
</evidence>
<feature type="signal peptide" evidence="2">
    <location>
        <begin position="1"/>
        <end position="21"/>
    </location>
</feature>
<dbReference type="GO" id="GO:0004197">
    <property type="term" value="F:cysteine-type endopeptidase activity"/>
    <property type="evidence" value="ECO:0007669"/>
    <property type="project" value="InterPro"/>
</dbReference>
<dbReference type="InterPro" id="IPR052039">
    <property type="entry name" value="Caspase-related_regulators"/>
</dbReference>
<dbReference type="Gene3D" id="1.25.40.10">
    <property type="entry name" value="Tetratricopeptide repeat domain"/>
    <property type="match status" value="1"/>
</dbReference>
<keyword evidence="2" id="KW-0732">Signal</keyword>
<accession>A0A947DBB4</accession>
<dbReference type="InterPro" id="IPR011600">
    <property type="entry name" value="Pept_C14_caspase"/>
</dbReference>
<feature type="region of interest" description="Disordered" evidence="1">
    <location>
        <begin position="225"/>
        <end position="247"/>
    </location>
</feature>
<dbReference type="InterPro" id="IPR019734">
    <property type="entry name" value="TPR_rpt"/>
</dbReference>
<evidence type="ECO:0000256" key="1">
    <source>
        <dbReference type="SAM" id="MobiDB-lite"/>
    </source>
</evidence>
<keyword evidence="5" id="KW-1185">Reference proteome</keyword>
<evidence type="ECO:0000313" key="4">
    <source>
        <dbReference type="EMBL" id="MBT9292522.1"/>
    </source>
</evidence>
<reference evidence="4 5" key="1">
    <citation type="submission" date="2021-06" db="EMBL/GenBank/DDBJ databases">
        <authorList>
            <person name="Grouzdev D.S."/>
            <person name="Koziaeva V."/>
        </authorList>
    </citation>
    <scope>NUCLEOTIDE SEQUENCE [LARGE SCALE GENOMIC DNA]</scope>
    <source>
        <strain evidence="4 5">22</strain>
    </source>
</reference>
<dbReference type="SMART" id="SM00028">
    <property type="entry name" value="TPR"/>
    <property type="match status" value="2"/>
</dbReference>
<dbReference type="SUPFAM" id="SSF48452">
    <property type="entry name" value="TPR-like"/>
    <property type="match status" value="1"/>
</dbReference>
<dbReference type="Pfam" id="PF00656">
    <property type="entry name" value="Peptidase_C14"/>
    <property type="match status" value="1"/>
</dbReference>
<dbReference type="InterPro" id="IPR011990">
    <property type="entry name" value="TPR-like_helical_dom_sf"/>
</dbReference>
<dbReference type="PANTHER" id="PTHR22576">
    <property type="entry name" value="MUCOSA ASSOCIATED LYMPHOID TISSUE LYMPHOMA TRANSLOCATION PROTEIN 1/PARACASPASE"/>
    <property type="match status" value="1"/>
</dbReference>
<organism evidence="4 5">
    <name type="scientific">Prosthecodimorpha staleyi</name>
    <dbReference type="NCBI Taxonomy" id="2840188"/>
    <lineage>
        <taxon>Bacteria</taxon>
        <taxon>Pseudomonadati</taxon>
        <taxon>Pseudomonadota</taxon>
        <taxon>Alphaproteobacteria</taxon>
        <taxon>Hyphomicrobiales</taxon>
        <taxon>Ancalomicrobiaceae</taxon>
        <taxon>Prosthecodimorpha</taxon>
    </lineage>
</organism>